<dbReference type="AlphaFoldDB" id="G7HWX7"/>
<evidence type="ECO:0000256" key="1">
    <source>
        <dbReference type="SAM" id="Phobius"/>
    </source>
</evidence>
<dbReference type="RefSeq" id="WP_006822211.1">
    <property type="nucleotide sequence ID" value="NZ_CAFW01000040.1"/>
</dbReference>
<keyword evidence="1" id="KW-0472">Membrane</keyword>
<organism evidence="2 3">
    <name type="scientific">Corynebacterium casei UCMA 3821</name>
    <dbReference type="NCBI Taxonomy" id="1110505"/>
    <lineage>
        <taxon>Bacteria</taxon>
        <taxon>Bacillati</taxon>
        <taxon>Actinomycetota</taxon>
        <taxon>Actinomycetes</taxon>
        <taxon>Mycobacteriales</taxon>
        <taxon>Corynebacteriaceae</taxon>
        <taxon>Corynebacterium</taxon>
    </lineage>
</organism>
<evidence type="ECO:0000313" key="3">
    <source>
        <dbReference type="Proteomes" id="UP000004840"/>
    </source>
</evidence>
<sequence>MGLGEIAILLAAIAVPVAIIFLTVLAALFVFSKLKDRNDHQA</sequence>
<keyword evidence="1" id="KW-1133">Transmembrane helix</keyword>
<feature type="transmembrane region" description="Helical" evidence="1">
    <location>
        <begin position="6"/>
        <end position="31"/>
    </location>
</feature>
<keyword evidence="1" id="KW-0812">Transmembrane</keyword>
<dbReference type="EMBL" id="CAFW01000040">
    <property type="protein sequence ID" value="CCE54692.1"/>
    <property type="molecule type" value="Genomic_DNA"/>
</dbReference>
<comment type="caution">
    <text evidence="2">The sequence shown here is derived from an EMBL/GenBank/DDBJ whole genome shotgun (WGS) entry which is preliminary data.</text>
</comment>
<evidence type="ECO:0000313" key="2">
    <source>
        <dbReference type="EMBL" id="CCE54692.1"/>
    </source>
</evidence>
<gene>
    <name evidence="2" type="ORF">CCAS_05630</name>
</gene>
<reference evidence="2 3" key="1">
    <citation type="journal article" date="2012" name="J. Bacteriol.">
        <title>Genome Sequence of Corynebacterium casei UCMA 3821, Isolated from a Smear-Ripened Cheese.</title>
        <authorList>
            <person name="Monnet C."/>
            <person name="Loux V."/>
            <person name="Bento P."/>
            <person name="Gibrat J.F."/>
            <person name="Straub C."/>
            <person name="Bonnarme P."/>
            <person name="Landaud S."/>
            <person name="Irlinger F."/>
        </authorList>
    </citation>
    <scope>NUCLEOTIDE SEQUENCE [LARGE SCALE GENOMIC DNA]</scope>
    <source>
        <strain evidence="2 3">UCMA 3821</strain>
    </source>
</reference>
<accession>G7HWX7</accession>
<name>G7HWX7_9CORY</name>
<dbReference type="Proteomes" id="UP000004840">
    <property type="component" value="Unassembled WGS sequence"/>
</dbReference>
<protein>
    <submittedName>
        <fullName evidence="2">Uncharacterized protein</fullName>
    </submittedName>
</protein>
<proteinExistence type="predicted"/>